<keyword evidence="1" id="KW-0472">Membrane</keyword>
<feature type="signal peptide" evidence="2">
    <location>
        <begin position="1"/>
        <end position="23"/>
    </location>
</feature>
<protein>
    <recommendedName>
        <fullName evidence="5">DNA-binding protein</fullName>
    </recommendedName>
</protein>
<evidence type="ECO:0000313" key="4">
    <source>
        <dbReference type="Proteomes" id="UP001519271"/>
    </source>
</evidence>
<evidence type="ECO:0008006" key="5">
    <source>
        <dbReference type="Google" id="ProtNLM"/>
    </source>
</evidence>
<name>A0ABS4G0C8_9CLOT</name>
<comment type="caution">
    <text evidence="3">The sequence shown here is derived from an EMBL/GenBank/DDBJ whole genome shotgun (WGS) entry which is preliminary data.</text>
</comment>
<gene>
    <name evidence="3" type="ORF">J2Z34_000469</name>
</gene>
<sequence length="173" mass="18981">MEKYIRAVIFSLILLFPSTSADAAVSYSINDLIENAISLDGEKVTITAEAIGEKMERSEGTWVNVNDGTNAIGVWMDKLTADRIGYFGDYSHKGDTLRITGTYSRACLEHGGEPDIHAETLEIIKSGEAISHRPSPAKALWASILSVAAAPFAIYFIRQSSLRKKHNVRHLDA</sequence>
<proteinExistence type="predicted"/>
<evidence type="ECO:0000256" key="1">
    <source>
        <dbReference type="SAM" id="Phobius"/>
    </source>
</evidence>
<keyword evidence="1" id="KW-1133">Transmembrane helix</keyword>
<feature type="chain" id="PRO_5045875063" description="DNA-binding protein" evidence="2">
    <location>
        <begin position="24"/>
        <end position="173"/>
    </location>
</feature>
<reference evidence="3 4" key="1">
    <citation type="submission" date="2021-03" db="EMBL/GenBank/DDBJ databases">
        <title>Genomic Encyclopedia of Type Strains, Phase IV (KMG-IV): sequencing the most valuable type-strain genomes for metagenomic binning, comparative biology and taxonomic classification.</title>
        <authorList>
            <person name="Goeker M."/>
        </authorList>
    </citation>
    <scope>NUCLEOTIDE SEQUENCE [LARGE SCALE GENOMIC DNA]</scope>
    <source>
        <strain evidence="3 4">DSM 6139</strain>
    </source>
</reference>
<dbReference type="Proteomes" id="UP001519271">
    <property type="component" value="Unassembled WGS sequence"/>
</dbReference>
<evidence type="ECO:0000313" key="3">
    <source>
        <dbReference type="EMBL" id="MBP1917998.1"/>
    </source>
</evidence>
<keyword evidence="4" id="KW-1185">Reference proteome</keyword>
<dbReference type="EMBL" id="JAGGKC010000002">
    <property type="protein sequence ID" value="MBP1917998.1"/>
    <property type="molecule type" value="Genomic_DNA"/>
</dbReference>
<keyword evidence="1" id="KW-0812">Transmembrane</keyword>
<feature type="transmembrane region" description="Helical" evidence="1">
    <location>
        <begin position="139"/>
        <end position="157"/>
    </location>
</feature>
<organism evidence="3 4">
    <name type="scientific">Youngiibacter multivorans</name>
    <dbReference type="NCBI Taxonomy" id="937251"/>
    <lineage>
        <taxon>Bacteria</taxon>
        <taxon>Bacillati</taxon>
        <taxon>Bacillota</taxon>
        <taxon>Clostridia</taxon>
        <taxon>Eubacteriales</taxon>
        <taxon>Clostridiaceae</taxon>
        <taxon>Youngiibacter</taxon>
    </lineage>
</organism>
<evidence type="ECO:0000256" key="2">
    <source>
        <dbReference type="SAM" id="SignalP"/>
    </source>
</evidence>
<keyword evidence="2" id="KW-0732">Signal</keyword>
<accession>A0ABS4G0C8</accession>
<dbReference type="RefSeq" id="WP_209458238.1">
    <property type="nucleotide sequence ID" value="NZ_JAGGKC010000002.1"/>
</dbReference>